<keyword evidence="2 6" id="KW-0328">Glycosyltransferase</keyword>
<dbReference type="GO" id="GO:0016757">
    <property type="term" value="F:glycosyltransferase activity"/>
    <property type="evidence" value="ECO:0007669"/>
    <property type="project" value="UniProtKB-KW"/>
</dbReference>
<dbReference type="CDD" id="cd04186">
    <property type="entry name" value="GT_2_like_c"/>
    <property type="match status" value="1"/>
</dbReference>
<dbReference type="Proteomes" id="UP001597116">
    <property type="component" value="Unassembled WGS sequence"/>
</dbReference>
<dbReference type="InterPro" id="IPR029044">
    <property type="entry name" value="Nucleotide-diphossugar_trans"/>
</dbReference>
<feature type="domain" description="Glycosyltransferase 2-like" evidence="5">
    <location>
        <begin position="12"/>
        <end position="109"/>
    </location>
</feature>
<comment type="caution">
    <text evidence="6">The sequence shown here is derived from an EMBL/GenBank/DDBJ whole genome shotgun (WGS) entry which is preliminary data.</text>
</comment>
<dbReference type="SUPFAM" id="SSF53448">
    <property type="entry name" value="Nucleotide-diphospho-sugar transferases"/>
    <property type="match status" value="1"/>
</dbReference>
<dbReference type="RefSeq" id="WP_265993238.1">
    <property type="nucleotide sequence ID" value="NZ_CP110973.1"/>
</dbReference>
<evidence type="ECO:0000313" key="7">
    <source>
        <dbReference type="Proteomes" id="UP001597116"/>
    </source>
</evidence>
<reference evidence="7" key="1">
    <citation type="journal article" date="2019" name="Int. J. Syst. Evol. Microbiol.">
        <title>The Global Catalogue of Microorganisms (GCM) 10K type strain sequencing project: providing services to taxonomists for standard genome sequencing and annotation.</title>
        <authorList>
            <consortium name="The Broad Institute Genomics Platform"/>
            <consortium name="The Broad Institute Genome Sequencing Center for Infectious Disease"/>
            <person name="Wu L."/>
            <person name="Ma J."/>
        </authorList>
    </citation>
    <scope>NUCLEOTIDE SEQUENCE [LARGE SCALE GENOMIC DNA]</scope>
    <source>
        <strain evidence="7">CCUG 55608</strain>
    </source>
</reference>
<dbReference type="EMBL" id="JBHTLP010000008">
    <property type="protein sequence ID" value="MFD1142751.1"/>
    <property type="molecule type" value="Genomic_DNA"/>
</dbReference>
<keyword evidence="4" id="KW-1133">Transmembrane helix</keyword>
<evidence type="ECO:0000256" key="2">
    <source>
        <dbReference type="ARBA" id="ARBA00022676"/>
    </source>
</evidence>
<evidence type="ECO:0000313" key="6">
    <source>
        <dbReference type="EMBL" id="MFD1142751.1"/>
    </source>
</evidence>
<keyword evidence="3 6" id="KW-0808">Transferase</keyword>
<evidence type="ECO:0000259" key="5">
    <source>
        <dbReference type="Pfam" id="PF00535"/>
    </source>
</evidence>
<keyword evidence="4" id="KW-0812">Transmembrane</keyword>
<organism evidence="6 7">
    <name type="scientific">Larkinella insperata</name>
    <dbReference type="NCBI Taxonomy" id="332158"/>
    <lineage>
        <taxon>Bacteria</taxon>
        <taxon>Pseudomonadati</taxon>
        <taxon>Bacteroidota</taxon>
        <taxon>Cytophagia</taxon>
        <taxon>Cytophagales</taxon>
        <taxon>Spirosomataceae</taxon>
        <taxon>Larkinella</taxon>
    </lineage>
</organism>
<name>A0ABW3QAY9_9BACT</name>
<evidence type="ECO:0000256" key="3">
    <source>
        <dbReference type="ARBA" id="ARBA00022679"/>
    </source>
</evidence>
<dbReference type="Pfam" id="PF00535">
    <property type="entry name" value="Glycos_transf_2"/>
    <property type="match status" value="1"/>
</dbReference>
<dbReference type="InterPro" id="IPR001173">
    <property type="entry name" value="Glyco_trans_2-like"/>
</dbReference>
<comment type="similarity">
    <text evidence="1">Belongs to the glycosyltransferase 2 family.</text>
</comment>
<gene>
    <name evidence="6" type="ORF">ACFQ4C_16615</name>
</gene>
<keyword evidence="4" id="KW-0472">Membrane</keyword>
<dbReference type="PANTHER" id="PTHR43179:SF12">
    <property type="entry name" value="GALACTOFURANOSYLTRANSFERASE GLFT2"/>
    <property type="match status" value="1"/>
</dbReference>
<feature type="transmembrane region" description="Helical" evidence="4">
    <location>
        <begin position="256"/>
        <end position="280"/>
    </location>
</feature>
<dbReference type="EC" id="2.4.-.-" evidence="6"/>
<sequence>MTEPLAPLNTWIIVVTYNHQKYLATLFGSLAHLTHPNYHVLVIDNRSTDGTREFLRSQPLPIKVIYQPENTGFCEANNLGMARAFAAGADVCVLLNPDTEVTPDFLAQLEISYQYQLRKGVNVGLLQPVILHQQRREWLNTAGNAIHYLGFGWCKDNGYPRPTGNQDREIISVSGACLYIPKPYYQRVGGFNPVFFAYSEDQDLSWRGLLRGYRHFCCGSAVIYHDYHFSKSTAKWYHVEKNRLMVVLQNYQRQTLLLVAPALFAVELLILVYSIVGGFFGEKLKGYGFLIRHRKRIQTVRRQIQRQRTVPDKVFLPQFSSELVFSEIRNPLITWLVNPILRAYFALARRLL</sequence>
<evidence type="ECO:0000256" key="1">
    <source>
        <dbReference type="ARBA" id="ARBA00006739"/>
    </source>
</evidence>
<keyword evidence="7" id="KW-1185">Reference proteome</keyword>
<dbReference type="Gene3D" id="3.90.550.10">
    <property type="entry name" value="Spore Coat Polysaccharide Biosynthesis Protein SpsA, Chain A"/>
    <property type="match status" value="1"/>
</dbReference>
<protein>
    <submittedName>
        <fullName evidence="6">Glycosyltransferase family 2 protein</fullName>
        <ecNumber evidence="6">2.4.-.-</ecNumber>
    </submittedName>
</protein>
<dbReference type="PANTHER" id="PTHR43179">
    <property type="entry name" value="RHAMNOSYLTRANSFERASE WBBL"/>
    <property type="match status" value="1"/>
</dbReference>
<accession>A0ABW3QAY9</accession>
<evidence type="ECO:0000256" key="4">
    <source>
        <dbReference type="SAM" id="Phobius"/>
    </source>
</evidence>
<proteinExistence type="inferred from homology"/>